<dbReference type="Proteomes" id="UP000070501">
    <property type="component" value="Unassembled WGS sequence"/>
</dbReference>
<dbReference type="GO" id="GO:0052689">
    <property type="term" value="F:carboxylic ester hydrolase activity"/>
    <property type="evidence" value="ECO:0007669"/>
    <property type="project" value="TreeGrafter"/>
</dbReference>
<dbReference type="AlphaFoldDB" id="A0A136J3P4"/>
<evidence type="ECO:0000259" key="2">
    <source>
        <dbReference type="Pfam" id="PF02230"/>
    </source>
</evidence>
<feature type="domain" description="Phospholipase/carboxylesterase/thioesterase" evidence="2">
    <location>
        <begin position="14"/>
        <end position="182"/>
    </location>
</feature>
<evidence type="ECO:0000313" key="3">
    <source>
        <dbReference type="EMBL" id="KXJ91860.1"/>
    </source>
</evidence>
<proteinExistence type="inferred from homology"/>
<dbReference type="Gene3D" id="3.40.50.1820">
    <property type="entry name" value="alpha/beta hydrolase"/>
    <property type="match status" value="1"/>
</dbReference>
<dbReference type="InterPro" id="IPR050565">
    <property type="entry name" value="LYPA1-2/EST-like"/>
</dbReference>
<dbReference type="STRING" id="196109.A0A136J3P4"/>
<dbReference type="SUPFAM" id="SSF53474">
    <property type="entry name" value="alpha/beta-Hydrolases"/>
    <property type="match status" value="1"/>
</dbReference>
<gene>
    <name evidence="3" type="ORF">Micbo1qcDRAFT_203906</name>
</gene>
<reference evidence="4" key="1">
    <citation type="submission" date="2016-02" db="EMBL/GenBank/DDBJ databases">
        <title>Draft genome sequence of Microdochium bolleyi, a fungal endophyte of beachgrass.</title>
        <authorList>
            <consortium name="DOE Joint Genome Institute"/>
            <person name="David A.S."/>
            <person name="May G."/>
            <person name="Haridas S."/>
            <person name="Lim J."/>
            <person name="Wang M."/>
            <person name="Labutti K."/>
            <person name="Lipzen A."/>
            <person name="Barry K."/>
            <person name="Grigoriev I.V."/>
        </authorList>
    </citation>
    <scope>NUCLEOTIDE SEQUENCE [LARGE SCALE GENOMIC DNA]</scope>
    <source>
        <strain evidence="4">J235TASD1</strain>
    </source>
</reference>
<evidence type="ECO:0000256" key="1">
    <source>
        <dbReference type="ARBA" id="ARBA00006499"/>
    </source>
</evidence>
<name>A0A136J3P4_9PEZI</name>
<dbReference type="Pfam" id="PF02230">
    <property type="entry name" value="Abhydrolase_2"/>
    <property type="match status" value="1"/>
</dbReference>
<dbReference type="GO" id="GO:0005737">
    <property type="term" value="C:cytoplasm"/>
    <property type="evidence" value="ECO:0007669"/>
    <property type="project" value="TreeGrafter"/>
</dbReference>
<comment type="similarity">
    <text evidence="1">Belongs to the AB hydrolase superfamily. AB hydrolase 2 family.</text>
</comment>
<dbReference type="OrthoDB" id="2418081at2759"/>
<dbReference type="PANTHER" id="PTHR10655:SF63">
    <property type="entry name" value="PHOSPHOLIPASE_CARBOXYLESTERASE_THIOESTERASE DOMAIN-CONTAINING PROTEIN"/>
    <property type="match status" value="1"/>
</dbReference>
<accession>A0A136J3P4</accession>
<dbReference type="PANTHER" id="PTHR10655">
    <property type="entry name" value="LYSOPHOSPHOLIPASE-RELATED"/>
    <property type="match status" value="1"/>
</dbReference>
<dbReference type="GO" id="GO:0008474">
    <property type="term" value="F:palmitoyl-(protein) hydrolase activity"/>
    <property type="evidence" value="ECO:0007669"/>
    <property type="project" value="TreeGrafter"/>
</dbReference>
<dbReference type="InterPro" id="IPR029058">
    <property type="entry name" value="AB_hydrolase_fold"/>
</dbReference>
<protein>
    <submittedName>
        <fullName evidence="3">Alpha/Beta hydrolase protein</fullName>
    </submittedName>
</protein>
<sequence>MEISTMPPTAFGESFVIESSAHHSQTIISLHGRGSTGEEFADEFFDTGNGDHAAIAVAANALLPSCRWVFPSSRSLWSETFQEYMPAWFNALSLTDPSVGRDLQAPGIRDAVDFTHSILENEITRLNGDSSKVFLGGISQGGAIAMWTLFTLGTSAPKLGGFIMVNTWLPFAEDAQHVLCGTEDATSTQERHQHAGIDTFASDMLAATRILDAQSRDVLLSTPVFSGHGTDDAYVDFELGRQARDVFRKIRFNVECYDYSGAEQEGHWLKEPEEVDDMIAFVQRHM</sequence>
<dbReference type="InterPro" id="IPR003140">
    <property type="entry name" value="PLipase/COase/thioEstase"/>
</dbReference>
<keyword evidence="4" id="KW-1185">Reference proteome</keyword>
<dbReference type="EMBL" id="KQ964249">
    <property type="protein sequence ID" value="KXJ91860.1"/>
    <property type="molecule type" value="Genomic_DNA"/>
</dbReference>
<keyword evidence="3" id="KW-0378">Hydrolase</keyword>
<evidence type="ECO:0000313" key="4">
    <source>
        <dbReference type="Proteomes" id="UP000070501"/>
    </source>
</evidence>
<dbReference type="InParanoid" id="A0A136J3P4"/>
<organism evidence="3 4">
    <name type="scientific">Microdochium bolleyi</name>
    <dbReference type="NCBI Taxonomy" id="196109"/>
    <lineage>
        <taxon>Eukaryota</taxon>
        <taxon>Fungi</taxon>
        <taxon>Dikarya</taxon>
        <taxon>Ascomycota</taxon>
        <taxon>Pezizomycotina</taxon>
        <taxon>Sordariomycetes</taxon>
        <taxon>Xylariomycetidae</taxon>
        <taxon>Xylariales</taxon>
        <taxon>Microdochiaceae</taxon>
        <taxon>Microdochium</taxon>
    </lineage>
</organism>